<accession>A0A2L0PU67</accession>
<gene>
    <name evidence="3" type="ORF">AL504_31605</name>
</gene>
<feature type="compositionally biased region" description="Polar residues" evidence="1">
    <location>
        <begin position="515"/>
        <end position="531"/>
    </location>
</feature>
<dbReference type="RefSeq" id="WP_076472153.1">
    <property type="nucleotide sequence ID" value="NZ_CP014060.2"/>
</dbReference>
<sequence>MNSKKCLASLIDALGEHVNIRETIDQIDISGHVSSEKSGDFKRAFDDFSGKKSEAWSISIRDGEFSEISIDAVANEDVTLVIKKPVGGRVFFASQAGFSAALEDKALTLASELLVLNFFTGFKTKGFSVLSWDGEPLPGLPPLEPNSDAIDPRKGVVRDLTGATVPADPYRWILIGDDGSGEPWNIWKALAAKNLATLLVSDVWKEDTIKVSLNGARKRTFYLGEKCQDDNAYAKICQAADWILVKQDTEARHEVLVRRLSAIVRDSQSNGNLEWLTVLPESLQEALDGARLDHRAYVRSKSAETVKAMADLRKAVGEDVSRIVDRVHRLSTGFVIGLAALATGLGVRLTLLSSQKNTWAVAGIIFCFVLLAITWASIIIQRHVSSKSLVNELLNMRRWHKNIHIALTRSDYRELALHPVLDAIRLYKKTAKITIKGMIAASFIFIALFVVAPFFHPGNKSVGVGDENESAQPSSAAIVDQSILKSSPLPKDGVTVEIAPSKKQESNPKNDKTVQDTSPLNDVKNNSSQQELEVGEKQSKPAHSKPRSANDTVAAPATKM</sequence>
<protein>
    <recommendedName>
        <fullName evidence="5">Transmembrane protein</fullName>
    </recommendedName>
</protein>
<evidence type="ECO:0000256" key="1">
    <source>
        <dbReference type="SAM" id="MobiDB-lite"/>
    </source>
</evidence>
<reference evidence="4" key="1">
    <citation type="submission" date="2015-12" db="EMBL/GenBank/DDBJ databases">
        <title>FDA dAtabase for Regulatory Grade micrObial Sequences (FDA-ARGOS): Supporting development and validation of Infectious Disease Dx tests.</title>
        <authorList>
            <person name="Case J."/>
            <person name="Tallon L."/>
            <person name="Sadzewicz L."/>
            <person name="Sengamalay N."/>
            <person name="Ott S."/>
            <person name="Godinez A."/>
            <person name="Nagaraj S."/>
            <person name="Nadendla S."/>
            <person name="Sichtig H."/>
        </authorList>
    </citation>
    <scope>NUCLEOTIDE SEQUENCE [LARGE SCALE GENOMIC DNA]</scope>
    <source>
        <strain evidence="4">FDAARGOS_147</strain>
    </source>
</reference>
<keyword evidence="2" id="KW-0472">Membrane</keyword>
<keyword evidence="2" id="KW-0812">Transmembrane</keyword>
<feature type="transmembrane region" description="Helical" evidence="2">
    <location>
        <begin position="433"/>
        <end position="455"/>
    </location>
</feature>
<organism evidence="3 4">
    <name type="scientific">Alcaligenes xylosoxydans xylosoxydans</name>
    <name type="common">Achromobacter xylosoxidans</name>
    <dbReference type="NCBI Taxonomy" id="85698"/>
    <lineage>
        <taxon>Bacteria</taxon>
        <taxon>Pseudomonadati</taxon>
        <taxon>Pseudomonadota</taxon>
        <taxon>Betaproteobacteria</taxon>
        <taxon>Burkholderiales</taxon>
        <taxon>Alcaligenaceae</taxon>
        <taxon>Achromobacter</taxon>
    </lineage>
</organism>
<name>A0A2L0PU67_ALCXX</name>
<evidence type="ECO:0008006" key="5">
    <source>
        <dbReference type="Google" id="ProtNLM"/>
    </source>
</evidence>
<dbReference type="Proteomes" id="UP000060602">
    <property type="component" value="Chromosome"/>
</dbReference>
<feature type="region of interest" description="Disordered" evidence="1">
    <location>
        <begin position="488"/>
        <end position="560"/>
    </location>
</feature>
<dbReference type="EMBL" id="CP014060">
    <property type="protein sequence ID" value="AUZ18258.1"/>
    <property type="molecule type" value="Genomic_DNA"/>
</dbReference>
<evidence type="ECO:0000313" key="4">
    <source>
        <dbReference type="Proteomes" id="UP000060602"/>
    </source>
</evidence>
<feature type="transmembrane region" description="Helical" evidence="2">
    <location>
        <begin position="359"/>
        <end position="380"/>
    </location>
</feature>
<dbReference type="AlphaFoldDB" id="A0A2L0PU67"/>
<feature type="compositionally biased region" description="Basic and acidic residues" evidence="1">
    <location>
        <begin position="500"/>
        <end position="514"/>
    </location>
</feature>
<proteinExistence type="predicted"/>
<keyword evidence="2" id="KW-1133">Transmembrane helix</keyword>
<evidence type="ECO:0000256" key="2">
    <source>
        <dbReference type="SAM" id="Phobius"/>
    </source>
</evidence>
<feature type="transmembrane region" description="Helical" evidence="2">
    <location>
        <begin position="330"/>
        <end position="347"/>
    </location>
</feature>
<evidence type="ECO:0000313" key="3">
    <source>
        <dbReference type="EMBL" id="AUZ18258.1"/>
    </source>
</evidence>